<proteinExistence type="predicted"/>
<evidence type="ECO:0000313" key="3">
    <source>
        <dbReference type="EMBL" id="GEB85133.1"/>
    </source>
</evidence>
<dbReference type="Gene3D" id="3.40.30.10">
    <property type="entry name" value="Glutaredoxin"/>
    <property type="match status" value="1"/>
</dbReference>
<dbReference type="InterPro" id="IPR013766">
    <property type="entry name" value="Thioredoxin_domain"/>
</dbReference>
<dbReference type="InterPro" id="IPR036249">
    <property type="entry name" value="Thioredoxin-like_sf"/>
</dbReference>
<dbReference type="SUPFAM" id="SSF52833">
    <property type="entry name" value="Thioredoxin-like"/>
    <property type="match status" value="1"/>
</dbReference>
<sequence length="207" mass="23018">MNTLTLVSVFETIVILFAGFVTWRLTRHVRRLFQEIAPVGALTGERGPQPGDQCPVGPFMTLEGKPYRLGNENEKSSPTLLLFVSATCPLSRKMLTIARDFCQREHLRLVFAGDDRAAVLETFVKQAGVAEYPFINDATLGRALEVDKLPMAFLLSPDGAILSRGLVNNREHLESLLNAWESGFATVQNYIVHRRRNTHDIAGAARP</sequence>
<reference evidence="3 4" key="1">
    <citation type="submission" date="2019-06" db="EMBL/GenBank/DDBJ databases">
        <title>Whole genome shotgun sequence of Acetobacter peroxydans NBRC 13755.</title>
        <authorList>
            <person name="Hosoyama A."/>
            <person name="Uohara A."/>
            <person name="Ohji S."/>
            <person name="Ichikawa N."/>
        </authorList>
    </citation>
    <scope>NUCLEOTIDE SEQUENCE [LARGE SCALE GENOMIC DNA]</scope>
    <source>
        <strain evidence="3 4">NBRC 13755</strain>
    </source>
</reference>
<evidence type="ECO:0000256" key="1">
    <source>
        <dbReference type="SAM" id="Phobius"/>
    </source>
</evidence>
<dbReference type="AlphaFoldDB" id="A0A4Y3TTQ3"/>
<dbReference type="PROSITE" id="PS51352">
    <property type="entry name" value="THIOREDOXIN_2"/>
    <property type="match status" value="1"/>
</dbReference>
<keyword evidence="4" id="KW-1185">Reference proteome</keyword>
<keyword evidence="1" id="KW-1133">Transmembrane helix</keyword>
<dbReference type="EMBL" id="BJMV01000003">
    <property type="protein sequence ID" value="GEB85133.1"/>
    <property type="molecule type" value="Genomic_DNA"/>
</dbReference>
<feature type="transmembrane region" description="Helical" evidence="1">
    <location>
        <begin position="6"/>
        <end position="25"/>
    </location>
</feature>
<dbReference type="Proteomes" id="UP000317730">
    <property type="component" value="Unassembled WGS sequence"/>
</dbReference>
<keyword evidence="1" id="KW-0472">Membrane</keyword>
<keyword evidence="1" id="KW-0812">Transmembrane</keyword>
<protein>
    <recommendedName>
        <fullName evidence="2">Thioredoxin domain-containing protein</fullName>
    </recommendedName>
</protein>
<dbReference type="RefSeq" id="WP_141375065.1">
    <property type="nucleotide sequence ID" value="NZ_BAPL01000015.1"/>
</dbReference>
<name>A0A4Y3TTQ3_9PROT</name>
<comment type="caution">
    <text evidence="3">The sequence shown here is derived from an EMBL/GenBank/DDBJ whole genome shotgun (WGS) entry which is preliminary data.</text>
</comment>
<evidence type="ECO:0000259" key="2">
    <source>
        <dbReference type="PROSITE" id="PS51352"/>
    </source>
</evidence>
<organism evidence="3 4">
    <name type="scientific">Acetobacter peroxydans</name>
    <dbReference type="NCBI Taxonomy" id="104098"/>
    <lineage>
        <taxon>Bacteria</taxon>
        <taxon>Pseudomonadati</taxon>
        <taxon>Pseudomonadota</taxon>
        <taxon>Alphaproteobacteria</taxon>
        <taxon>Acetobacterales</taxon>
        <taxon>Acetobacteraceae</taxon>
        <taxon>Acetobacter</taxon>
    </lineage>
</organism>
<accession>A0A4Y3TTQ3</accession>
<feature type="domain" description="Thioredoxin" evidence="2">
    <location>
        <begin position="48"/>
        <end position="185"/>
    </location>
</feature>
<dbReference type="OrthoDB" id="462848at2"/>
<evidence type="ECO:0000313" key="4">
    <source>
        <dbReference type="Proteomes" id="UP000317730"/>
    </source>
</evidence>
<gene>
    <name evidence="3" type="ORF">APE01nite_09300</name>
</gene>